<keyword evidence="1" id="KW-0575">Peroxidase</keyword>
<dbReference type="Pfam" id="PF03098">
    <property type="entry name" value="An_peroxidase"/>
    <property type="match status" value="1"/>
</dbReference>
<dbReference type="PANTHER" id="PTHR11475:SF58">
    <property type="entry name" value="PEROXIDASIN"/>
    <property type="match status" value="1"/>
</dbReference>
<accession>V9IF57</accession>
<dbReference type="PANTHER" id="PTHR11475">
    <property type="entry name" value="OXIDASE/PEROXIDASE"/>
    <property type="match status" value="1"/>
</dbReference>
<evidence type="ECO:0000313" key="2">
    <source>
        <dbReference type="EMBL" id="AEY59753.1"/>
    </source>
</evidence>
<proteinExistence type="evidence at transcript level"/>
<evidence type="ECO:0000256" key="1">
    <source>
        <dbReference type="ARBA" id="ARBA00022559"/>
    </source>
</evidence>
<organism evidence="2">
    <name type="scientific">Apis cerana</name>
    <name type="common">Indian honeybee</name>
    <dbReference type="NCBI Taxonomy" id="7461"/>
    <lineage>
        <taxon>Eukaryota</taxon>
        <taxon>Metazoa</taxon>
        <taxon>Ecdysozoa</taxon>
        <taxon>Arthropoda</taxon>
        <taxon>Hexapoda</taxon>
        <taxon>Insecta</taxon>
        <taxon>Pterygota</taxon>
        <taxon>Neoptera</taxon>
        <taxon>Endopterygota</taxon>
        <taxon>Hymenoptera</taxon>
        <taxon>Apocrita</taxon>
        <taxon>Aculeata</taxon>
        <taxon>Apoidea</taxon>
        <taxon>Anthophila</taxon>
        <taxon>Apidae</taxon>
        <taxon>Apis</taxon>
    </lineage>
</organism>
<name>V9IF57_APICE</name>
<gene>
    <name evidence="2" type="ORF">ACCB04498</name>
</gene>
<sequence length="107" mass="12583">MRGMFATAAKLKLPEENLNTELTEQLFRTAHAVALDLAAMNIQRGRDHALPSYLEWRRFCNMSHVETFEDLVGEIRSAKVRQKVKRIVWSSWEHRCLGWWSIRRSTP</sequence>
<dbReference type="GO" id="GO:0004601">
    <property type="term" value="F:peroxidase activity"/>
    <property type="evidence" value="ECO:0007669"/>
    <property type="project" value="UniProtKB-KW"/>
</dbReference>
<dbReference type="Gene3D" id="1.10.640.10">
    <property type="entry name" value="Haem peroxidase domain superfamily, animal type"/>
    <property type="match status" value="1"/>
</dbReference>
<protein>
    <submittedName>
        <fullName evidence="2">Peroxidasin</fullName>
    </submittedName>
</protein>
<dbReference type="AlphaFoldDB" id="V9IF57"/>
<dbReference type="EMBL" id="JR043291">
    <property type="protein sequence ID" value="AEY59753.1"/>
    <property type="molecule type" value="mRNA"/>
</dbReference>
<dbReference type="GO" id="GO:0005615">
    <property type="term" value="C:extracellular space"/>
    <property type="evidence" value="ECO:0007669"/>
    <property type="project" value="TreeGrafter"/>
</dbReference>
<dbReference type="PROSITE" id="PS50292">
    <property type="entry name" value="PEROXIDASE_3"/>
    <property type="match status" value="1"/>
</dbReference>
<dbReference type="InterPro" id="IPR010255">
    <property type="entry name" value="Haem_peroxidase_sf"/>
</dbReference>
<reference evidence="2" key="1">
    <citation type="submission" date="2011-11" db="EMBL/GenBank/DDBJ databases">
        <title>Decoding the brain transcriptome of the Eastern honeybee (Apis cerana) based on pyrosequencing.</title>
        <authorList>
            <person name="Sun L."/>
            <person name="Zheng H."/>
            <person name="Wang Y."/>
            <person name="Xie X."/>
            <person name="Zhu Y."/>
            <person name="Gu W."/>
            <person name="Wang S."/>
        </authorList>
    </citation>
    <scope>NUCLEOTIDE SEQUENCE</scope>
    <source>
        <tissue evidence="2">Brain</tissue>
    </source>
</reference>
<dbReference type="SUPFAM" id="SSF48113">
    <property type="entry name" value="Heme-dependent peroxidases"/>
    <property type="match status" value="1"/>
</dbReference>
<dbReference type="InterPro" id="IPR037120">
    <property type="entry name" value="Haem_peroxidase_sf_animal"/>
</dbReference>
<dbReference type="GO" id="GO:0020037">
    <property type="term" value="F:heme binding"/>
    <property type="evidence" value="ECO:0007669"/>
    <property type="project" value="InterPro"/>
</dbReference>
<dbReference type="InterPro" id="IPR019791">
    <property type="entry name" value="Haem_peroxidase_animal"/>
</dbReference>
<dbReference type="GO" id="GO:0006979">
    <property type="term" value="P:response to oxidative stress"/>
    <property type="evidence" value="ECO:0007669"/>
    <property type="project" value="InterPro"/>
</dbReference>
<keyword evidence="1" id="KW-0560">Oxidoreductase</keyword>